<organism evidence="1 2">
    <name type="scientific">Rhizobium rosettiformans W3</name>
    <dbReference type="NCBI Taxonomy" id="538378"/>
    <lineage>
        <taxon>Bacteria</taxon>
        <taxon>Pseudomonadati</taxon>
        <taxon>Pseudomonadota</taxon>
        <taxon>Alphaproteobacteria</taxon>
        <taxon>Hyphomicrobiales</taxon>
        <taxon>Rhizobiaceae</taxon>
        <taxon>Rhizobium/Agrobacterium group</taxon>
        <taxon>Rhizobium</taxon>
    </lineage>
</organism>
<evidence type="ECO:0000313" key="2">
    <source>
        <dbReference type="Proteomes" id="UP000307378"/>
    </source>
</evidence>
<name>A0A4V4HPG9_9HYPH</name>
<dbReference type="InterPro" id="IPR038578">
    <property type="entry name" value="GT29-like_sf"/>
</dbReference>
<comment type="caution">
    <text evidence="1">The sequence shown here is derived from an EMBL/GenBank/DDBJ whole genome shotgun (WGS) entry which is preliminary data.</text>
</comment>
<dbReference type="AlphaFoldDB" id="A0A4V4HPG9"/>
<evidence type="ECO:0000313" key="1">
    <source>
        <dbReference type="EMBL" id="THV29876.1"/>
    </source>
</evidence>
<reference evidence="1 2" key="1">
    <citation type="submission" date="2019-04" db="EMBL/GenBank/DDBJ databases">
        <title>genome sequence of strain W3.</title>
        <authorList>
            <person name="Gao J."/>
            <person name="Sun J."/>
        </authorList>
    </citation>
    <scope>NUCLEOTIDE SEQUENCE [LARGE SCALE GENOMIC DNA]</scope>
    <source>
        <strain evidence="1 2">W3</strain>
    </source>
</reference>
<proteinExistence type="predicted"/>
<dbReference type="Gene3D" id="3.90.1480.20">
    <property type="entry name" value="Glycosyl transferase family 29"/>
    <property type="match status" value="1"/>
</dbReference>
<sequence length="272" mass="30764">MALRQGLLGLGRNIDLLQRWLRFRLSASALNPWRIPPLNSDMFRGKRVVILGPARTLFDDLEDLVVDSFDVIVRLNNGIALALECDGRLGSRTDVLFHNLNEQGQRSAGSIPPALLLAHKVQYCVFPHWGFKGSKARLFEKKAELSAYPQVSLAVPSVRFCEKLRRKLHGHQPTIGTSAILFFLECDVRELQLHGFTFFQTPYVEGYNDTVKTSKDAREWVAASMVHDPAQEKRVILHEVAQARERGVKVVLGKNVAHHLHEATDFPEMDHD</sequence>
<dbReference type="EMBL" id="STGU01000029">
    <property type="protein sequence ID" value="THV29876.1"/>
    <property type="molecule type" value="Genomic_DNA"/>
</dbReference>
<dbReference type="Proteomes" id="UP000307378">
    <property type="component" value="Unassembled WGS sequence"/>
</dbReference>
<protein>
    <submittedName>
        <fullName evidence="1">Uncharacterized protein</fullName>
    </submittedName>
</protein>
<gene>
    <name evidence="1" type="ORF">FAA86_23265</name>
</gene>
<dbReference type="RefSeq" id="WP_136543577.1">
    <property type="nucleotide sequence ID" value="NZ_STGU01000029.1"/>
</dbReference>
<accession>A0A4V4HPG9</accession>